<evidence type="ECO:0000256" key="2">
    <source>
        <dbReference type="ARBA" id="ARBA00022741"/>
    </source>
</evidence>
<proteinExistence type="inferred from homology"/>
<dbReference type="InterPro" id="IPR052751">
    <property type="entry name" value="Plant_MAPKKK"/>
</dbReference>
<feature type="domain" description="Protein kinase" evidence="7">
    <location>
        <begin position="4"/>
        <end position="260"/>
    </location>
</feature>
<comment type="caution">
    <text evidence="8">The sequence shown here is derived from an EMBL/GenBank/DDBJ whole genome shotgun (WGS) entry which is preliminary data.</text>
</comment>
<evidence type="ECO:0000256" key="4">
    <source>
        <dbReference type="ARBA" id="ARBA00022840"/>
    </source>
</evidence>
<feature type="non-terminal residue" evidence="8">
    <location>
        <position position="1"/>
    </location>
</feature>
<feature type="binding site" evidence="5">
    <location>
        <position position="37"/>
    </location>
    <ligand>
        <name>ATP</name>
        <dbReference type="ChEBI" id="CHEBI:30616"/>
    </ligand>
</feature>
<dbReference type="GO" id="GO:0004674">
    <property type="term" value="F:protein serine/threonine kinase activity"/>
    <property type="evidence" value="ECO:0007669"/>
    <property type="project" value="UniProtKB-KW"/>
</dbReference>
<dbReference type="PROSITE" id="PS00108">
    <property type="entry name" value="PROTEIN_KINASE_ST"/>
    <property type="match status" value="1"/>
</dbReference>
<evidence type="ECO:0000313" key="8">
    <source>
        <dbReference type="EMBL" id="RDY09691.1"/>
    </source>
</evidence>
<protein>
    <submittedName>
        <fullName evidence="8">Mitogen-activated protein kinase kinase kinase 17</fullName>
    </submittedName>
</protein>
<dbReference type="GO" id="GO:0005524">
    <property type="term" value="F:ATP binding"/>
    <property type="evidence" value="ECO:0007669"/>
    <property type="project" value="UniProtKB-UniRule"/>
</dbReference>
<keyword evidence="6" id="KW-0723">Serine/threonine-protein kinase</keyword>
<organism evidence="8 9">
    <name type="scientific">Mucuna pruriens</name>
    <name type="common">Velvet bean</name>
    <name type="synonym">Dolichos pruriens</name>
    <dbReference type="NCBI Taxonomy" id="157652"/>
    <lineage>
        <taxon>Eukaryota</taxon>
        <taxon>Viridiplantae</taxon>
        <taxon>Streptophyta</taxon>
        <taxon>Embryophyta</taxon>
        <taxon>Tracheophyta</taxon>
        <taxon>Spermatophyta</taxon>
        <taxon>Magnoliopsida</taxon>
        <taxon>eudicotyledons</taxon>
        <taxon>Gunneridae</taxon>
        <taxon>Pentapetalae</taxon>
        <taxon>rosids</taxon>
        <taxon>fabids</taxon>
        <taxon>Fabales</taxon>
        <taxon>Fabaceae</taxon>
        <taxon>Papilionoideae</taxon>
        <taxon>50 kb inversion clade</taxon>
        <taxon>NPAAA clade</taxon>
        <taxon>indigoferoid/millettioid clade</taxon>
        <taxon>Phaseoleae</taxon>
        <taxon>Mucuna</taxon>
    </lineage>
</organism>
<dbReference type="SUPFAM" id="SSF56112">
    <property type="entry name" value="Protein kinase-like (PK-like)"/>
    <property type="match status" value="1"/>
</dbReference>
<name>A0A371I3S7_MUCPR</name>
<reference evidence="8" key="1">
    <citation type="submission" date="2018-05" db="EMBL/GenBank/DDBJ databases">
        <title>Draft genome of Mucuna pruriens seed.</title>
        <authorList>
            <person name="Nnadi N.E."/>
            <person name="Vos R."/>
            <person name="Hasami M.H."/>
            <person name="Devisetty U.K."/>
            <person name="Aguiy J.C."/>
        </authorList>
    </citation>
    <scope>NUCLEOTIDE SEQUENCE [LARGE SCALE GENOMIC DNA]</scope>
    <source>
        <strain evidence="8">JCA_2017</strain>
    </source>
</reference>
<dbReference type="PANTHER" id="PTHR48011:SF18">
    <property type="entry name" value="MITOGEN-ACTIVATED PROTEIN KINASE KINASE KINASE 19-RELATED"/>
    <property type="match status" value="1"/>
</dbReference>
<evidence type="ECO:0000259" key="7">
    <source>
        <dbReference type="PROSITE" id="PS50011"/>
    </source>
</evidence>
<keyword evidence="3 8" id="KW-0418">Kinase</keyword>
<dbReference type="Pfam" id="PF00069">
    <property type="entry name" value="Pkinase"/>
    <property type="match status" value="1"/>
</dbReference>
<evidence type="ECO:0000256" key="1">
    <source>
        <dbReference type="ARBA" id="ARBA00022679"/>
    </source>
</evidence>
<sequence length="319" mass="36895">MKNWVRGEWIGRGTFGHVFKVIPTYGSTQFPSPTVVKTSSYSSRSLRIEKKVLDHLGCSPYIIKCYGDDHSVENGKRYYNIFLEYAAGGSLNDRIKLFGGRLPESYVRRCTRFILEGLKHVHANGFVHCDVKPRNILIFSNGDVKIADFGLAKKKGVKQNKYNRRGTLLFMSPESVKKNEYESAVDIWALGCTVVEMVTGKHAWDVRNTRTLLDRIGREKELPKIPEKLSQEGKDFLRKCFVKDPNYRWTAEMLLNHPFIVNPFPSPSPSPSPHMPNLLPRRKKVKRTYISREIPKVSKIVPKREKRQRHSCIRLLRHR</sequence>
<gene>
    <name evidence="8" type="primary">MAPKKK17</name>
    <name evidence="8" type="ORF">CR513_05914</name>
</gene>
<evidence type="ECO:0000256" key="5">
    <source>
        <dbReference type="PROSITE-ProRule" id="PRU10141"/>
    </source>
</evidence>
<dbReference type="InterPro" id="IPR000719">
    <property type="entry name" value="Prot_kinase_dom"/>
</dbReference>
<dbReference type="STRING" id="157652.A0A371I3S7"/>
<dbReference type="Proteomes" id="UP000257109">
    <property type="component" value="Unassembled WGS sequence"/>
</dbReference>
<dbReference type="GO" id="GO:0007165">
    <property type="term" value="P:signal transduction"/>
    <property type="evidence" value="ECO:0007669"/>
    <property type="project" value="TreeGrafter"/>
</dbReference>
<evidence type="ECO:0000256" key="3">
    <source>
        <dbReference type="ARBA" id="ARBA00022777"/>
    </source>
</evidence>
<dbReference type="InterPro" id="IPR008271">
    <property type="entry name" value="Ser/Thr_kinase_AS"/>
</dbReference>
<dbReference type="InterPro" id="IPR011009">
    <property type="entry name" value="Kinase-like_dom_sf"/>
</dbReference>
<dbReference type="SMART" id="SM00220">
    <property type="entry name" value="S_TKc"/>
    <property type="match status" value="1"/>
</dbReference>
<keyword evidence="1" id="KW-0808">Transferase</keyword>
<keyword evidence="2 5" id="KW-0547">Nucleotide-binding</keyword>
<evidence type="ECO:0000256" key="6">
    <source>
        <dbReference type="RuleBase" id="RU000304"/>
    </source>
</evidence>
<dbReference type="PROSITE" id="PS00107">
    <property type="entry name" value="PROTEIN_KINASE_ATP"/>
    <property type="match status" value="1"/>
</dbReference>
<dbReference type="CDD" id="cd06606">
    <property type="entry name" value="STKc_MAPKKK"/>
    <property type="match status" value="1"/>
</dbReference>
<dbReference type="EMBL" id="QJKJ01000991">
    <property type="protein sequence ID" value="RDY09691.1"/>
    <property type="molecule type" value="Genomic_DNA"/>
</dbReference>
<dbReference type="PANTHER" id="PTHR48011">
    <property type="entry name" value="CCR4-NOT TRANSCRIPTIONAL COMPLEX SUBUNIT CAF120-RELATED"/>
    <property type="match status" value="1"/>
</dbReference>
<accession>A0A371I3S7</accession>
<dbReference type="AlphaFoldDB" id="A0A371I3S7"/>
<dbReference type="OrthoDB" id="8693905at2759"/>
<comment type="similarity">
    <text evidence="6">Belongs to the protein kinase superfamily.</text>
</comment>
<dbReference type="Gene3D" id="1.10.510.10">
    <property type="entry name" value="Transferase(Phosphotransferase) domain 1"/>
    <property type="match status" value="1"/>
</dbReference>
<keyword evidence="9" id="KW-1185">Reference proteome</keyword>
<keyword evidence="4 5" id="KW-0067">ATP-binding</keyword>
<dbReference type="InterPro" id="IPR017441">
    <property type="entry name" value="Protein_kinase_ATP_BS"/>
</dbReference>
<dbReference type="PROSITE" id="PS50011">
    <property type="entry name" value="PROTEIN_KINASE_DOM"/>
    <property type="match status" value="1"/>
</dbReference>
<evidence type="ECO:0000313" key="9">
    <source>
        <dbReference type="Proteomes" id="UP000257109"/>
    </source>
</evidence>